<feature type="non-terminal residue" evidence="1">
    <location>
        <position position="117"/>
    </location>
</feature>
<keyword evidence="2" id="KW-1185">Reference proteome</keyword>
<protein>
    <submittedName>
        <fullName evidence="1">Uncharacterized protein</fullName>
    </submittedName>
</protein>
<name>E2ASP0_CAMFO</name>
<reference evidence="1 2" key="1">
    <citation type="journal article" date="2010" name="Science">
        <title>Genomic comparison of the ants Camponotus floridanus and Harpegnathos saltator.</title>
        <authorList>
            <person name="Bonasio R."/>
            <person name="Zhang G."/>
            <person name="Ye C."/>
            <person name="Mutti N.S."/>
            <person name="Fang X."/>
            <person name="Qin N."/>
            <person name="Donahue G."/>
            <person name="Yang P."/>
            <person name="Li Q."/>
            <person name="Li C."/>
            <person name="Zhang P."/>
            <person name="Huang Z."/>
            <person name="Berger S.L."/>
            <person name="Reinberg D."/>
            <person name="Wang J."/>
            <person name="Liebig J."/>
        </authorList>
    </citation>
    <scope>NUCLEOTIDE SEQUENCE [LARGE SCALE GENOMIC DNA]</scope>
    <source>
        <strain evidence="2">C129</strain>
    </source>
</reference>
<evidence type="ECO:0000313" key="1">
    <source>
        <dbReference type="EMBL" id="EFN63548.1"/>
    </source>
</evidence>
<dbReference type="AlphaFoldDB" id="E2ASP0"/>
<proteinExistence type="predicted"/>
<dbReference type="InParanoid" id="E2ASP0"/>
<gene>
    <name evidence="1" type="ORF">EAG_13556</name>
</gene>
<accession>E2ASP0</accession>
<feature type="non-terminal residue" evidence="1">
    <location>
        <position position="1"/>
    </location>
</feature>
<dbReference type="EMBL" id="GL442344">
    <property type="protein sequence ID" value="EFN63548.1"/>
    <property type="molecule type" value="Genomic_DNA"/>
</dbReference>
<dbReference type="Proteomes" id="UP000000311">
    <property type="component" value="Unassembled WGS sequence"/>
</dbReference>
<dbReference type="OMA" id="KYRENYT"/>
<organism evidence="2">
    <name type="scientific">Camponotus floridanus</name>
    <name type="common">Florida carpenter ant</name>
    <dbReference type="NCBI Taxonomy" id="104421"/>
    <lineage>
        <taxon>Eukaryota</taxon>
        <taxon>Metazoa</taxon>
        <taxon>Ecdysozoa</taxon>
        <taxon>Arthropoda</taxon>
        <taxon>Hexapoda</taxon>
        <taxon>Insecta</taxon>
        <taxon>Pterygota</taxon>
        <taxon>Neoptera</taxon>
        <taxon>Endopterygota</taxon>
        <taxon>Hymenoptera</taxon>
        <taxon>Apocrita</taxon>
        <taxon>Aculeata</taxon>
        <taxon>Formicoidea</taxon>
        <taxon>Formicidae</taxon>
        <taxon>Formicinae</taxon>
        <taxon>Camponotus</taxon>
    </lineage>
</organism>
<sequence length="117" mass="13413">EEQKKILNDRKKDIQYKFKTKMGLTVDVPKPGFGSSNDGNTSRRFFADPKLSSEITGVDEVLIEHFGNILSALNYNETISYIKFGEYAHETAKMFVKLYPWYDMPPSVHKVLIHGPD</sequence>
<evidence type="ECO:0000313" key="2">
    <source>
        <dbReference type="Proteomes" id="UP000000311"/>
    </source>
</evidence>